<protein>
    <recommendedName>
        <fullName evidence="3">Potassium channel domain-containing protein</fullName>
    </recommendedName>
</protein>
<feature type="transmembrane region" description="Helical" evidence="2">
    <location>
        <begin position="313"/>
        <end position="334"/>
    </location>
</feature>
<evidence type="ECO:0000256" key="2">
    <source>
        <dbReference type="SAM" id="Phobius"/>
    </source>
</evidence>
<name>A0A0D2JT35_9BACT</name>
<dbReference type="Pfam" id="PF07885">
    <property type="entry name" value="Ion_trans_2"/>
    <property type="match status" value="1"/>
</dbReference>
<proteinExistence type="predicted"/>
<feature type="transmembrane region" description="Helical" evidence="2">
    <location>
        <begin position="248"/>
        <end position="270"/>
    </location>
</feature>
<dbReference type="InterPro" id="IPR001646">
    <property type="entry name" value="5peptide_repeat"/>
</dbReference>
<dbReference type="SUPFAM" id="SSF141571">
    <property type="entry name" value="Pentapeptide repeat-like"/>
    <property type="match status" value="1"/>
</dbReference>
<feature type="domain" description="Potassium channel" evidence="3">
    <location>
        <begin position="258"/>
        <end position="337"/>
    </location>
</feature>
<keyword evidence="2" id="KW-0812">Transmembrane</keyword>
<comment type="caution">
    <text evidence="4">The sequence shown here is derived from an EMBL/GenBank/DDBJ whole genome shotgun (WGS) entry which is preliminary data.</text>
</comment>
<evidence type="ECO:0000313" key="5">
    <source>
        <dbReference type="Proteomes" id="UP000032233"/>
    </source>
</evidence>
<dbReference type="Gene3D" id="2.160.20.80">
    <property type="entry name" value="E3 ubiquitin-protein ligase SopA"/>
    <property type="match status" value="1"/>
</dbReference>
<evidence type="ECO:0000256" key="1">
    <source>
        <dbReference type="ARBA" id="ARBA00022737"/>
    </source>
</evidence>
<dbReference type="STRING" id="1429043.X474_18015"/>
<dbReference type="RefSeq" id="WP_052515302.1">
    <property type="nucleotide sequence ID" value="NZ_AZAC01000028.1"/>
</dbReference>
<sequence length="340" mass="38003">MANEHKEQSKPVIWAGKKPSEEEIAQILEDHKTWLEGGRNGEPPHNLFNSNLENVDFSGADLRYINFAYANLCKTNFLLAKLEGGNFEWAVLNGANFILADCRNAVFKYAFFIGAILCTAKFTGSDLRAVEFKGSNCSGAKFGNSDLEGSDFVNANLTEVEFRESNIGSADFSNAILFNANFRHAISTNVKFNRKTKVLGCNAFASIGSAKFKDFVRTQEFIEELRQSKFGNILYWIWLITCDCGRSIWPWFTLSLAFICMFAGIFFSLGKSAFSVPPELGFNFETMLYYSVVTFSTLGFGDITPLTHVAARWVMAEVFLGYLMLGGLITIFATKITRRG</sequence>
<evidence type="ECO:0000259" key="3">
    <source>
        <dbReference type="Pfam" id="PF07885"/>
    </source>
</evidence>
<keyword evidence="2" id="KW-0472">Membrane</keyword>
<dbReference type="InParanoid" id="A0A0D2JT35"/>
<dbReference type="PANTHER" id="PTHR47485">
    <property type="entry name" value="THYLAKOID LUMENAL 17.4 KDA PROTEIN, CHLOROPLASTIC"/>
    <property type="match status" value="1"/>
</dbReference>
<dbReference type="Pfam" id="PF00805">
    <property type="entry name" value="Pentapeptide"/>
    <property type="match status" value="3"/>
</dbReference>
<dbReference type="SUPFAM" id="SSF81324">
    <property type="entry name" value="Voltage-gated potassium channels"/>
    <property type="match status" value="1"/>
</dbReference>
<accession>A0A0D2JT35</accession>
<organism evidence="4 5">
    <name type="scientific">Dethiosulfatarculus sandiegensis</name>
    <dbReference type="NCBI Taxonomy" id="1429043"/>
    <lineage>
        <taxon>Bacteria</taxon>
        <taxon>Pseudomonadati</taxon>
        <taxon>Thermodesulfobacteriota</taxon>
        <taxon>Desulfarculia</taxon>
        <taxon>Desulfarculales</taxon>
        <taxon>Desulfarculaceae</taxon>
        <taxon>Dethiosulfatarculus</taxon>
    </lineage>
</organism>
<dbReference type="EMBL" id="AZAC01000028">
    <property type="protein sequence ID" value="KIX12640.1"/>
    <property type="molecule type" value="Genomic_DNA"/>
</dbReference>
<keyword evidence="1" id="KW-0677">Repeat</keyword>
<dbReference type="Gene3D" id="1.10.287.70">
    <property type="match status" value="1"/>
</dbReference>
<dbReference type="AlphaFoldDB" id="A0A0D2JT35"/>
<gene>
    <name evidence="4" type="ORF">X474_18015</name>
</gene>
<dbReference type="InterPro" id="IPR013099">
    <property type="entry name" value="K_chnl_dom"/>
</dbReference>
<dbReference type="PANTHER" id="PTHR47485:SF1">
    <property type="entry name" value="THYLAKOID LUMENAL 17.4 KDA PROTEIN, CHLOROPLASTIC"/>
    <property type="match status" value="1"/>
</dbReference>
<keyword evidence="5" id="KW-1185">Reference proteome</keyword>
<evidence type="ECO:0000313" key="4">
    <source>
        <dbReference type="EMBL" id="KIX12640.1"/>
    </source>
</evidence>
<dbReference type="Proteomes" id="UP000032233">
    <property type="component" value="Unassembled WGS sequence"/>
</dbReference>
<reference evidence="4 5" key="1">
    <citation type="submission" date="2013-11" db="EMBL/GenBank/DDBJ databases">
        <title>Metagenomic analysis of a methanogenic consortium involved in long chain n-alkane degradation.</title>
        <authorList>
            <person name="Davidova I.A."/>
            <person name="Callaghan A.V."/>
            <person name="Wawrik B."/>
            <person name="Pruitt S."/>
            <person name="Marks C."/>
            <person name="Duncan K.E."/>
            <person name="Suflita J.M."/>
        </authorList>
    </citation>
    <scope>NUCLEOTIDE SEQUENCE [LARGE SCALE GENOMIC DNA]</scope>
    <source>
        <strain evidence="4 5">SPR</strain>
    </source>
</reference>
<keyword evidence="2" id="KW-1133">Transmembrane helix</keyword>